<dbReference type="AlphaFoldDB" id="A0ABD0MR85"/>
<name>A0ABD0MR85_CIRMR</name>
<comment type="caution">
    <text evidence="1">The sequence shown here is derived from an EMBL/GenBank/DDBJ whole genome shotgun (WGS) entry which is preliminary data.</text>
</comment>
<evidence type="ECO:0000313" key="1">
    <source>
        <dbReference type="EMBL" id="KAL0151101.1"/>
    </source>
</evidence>
<evidence type="ECO:0000313" key="2">
    <source>
        <dbReference type="Proteomes" id="UP001529510"/>
    </source>
</evidence>
<feature type="non-terminal residue" evidence="1">
    <location>
        <position position="211"/>
    </location>
</feature>
<sequence>FAGRWTPEAALAGSMGDLRIIVWIAPLGQSPRRSGSLACNCLPALAVKRSSQRCRPCRLCPARYGPTALFQAMILTCTRASLFGVTVQHLSQRSWPVHTQKMELRVLVEGPRLLLPVGEGAPCWPQIAPLPFGGVELATSRGRIQGFGAFLRLLGHMAAVAAVWPLDRLALATRPGPEMGMALRVGVPLSVAPFSALLTLCVPTGSSALRP</sequence>
<feature type="non-terminal residue" evidence="1">
    <location>
        <position position="1"/>
    </location>
</feature>
<proteinExistence type="predicted"/>
<dbReference type="EMBL" id="JAMKFB020000258">
    <property type="protein sequence ID" value="KAL0151101.1"/>
    <property type="molecule type" value="Genomic_DNA"/>
</dbReference>
<gene>
    <name evidence="1" type="ORF">M9458_053614</name>
</gene>
<dbReference type="Proteomes" id="UP001529510">
    <property type="component" value="Unassembled WGS sequence"/>
</dbReference>
<reference evidence="1 2" key="1">
    <citation type="submission" date="2024-05" db="EMBL/GenBank/DDBJ databases">
        <title>Genome sequencing and assembly of Indian major carp, Cirrhinus mrigala (Hamilton, 1822).</title>
        <authorList>
            <person name="Mohindra V."/>
            <person name="Chowdhury L.M."/>
            <person name="Lal K."/>
            <person name="Jena J.K."/>
        </authorList>
    </citation>
    <scope>NUCLEOTIDE SEQUENCE [LARGE SCALE GENOMIC DNA]</scope>
    <source>
        <strain evidence="1">CM1030</strain>
        <tissue evidence="1">Blood</tissue>
    </source>
</reference>
<accession>A0ABD0MR85</accession>
<protein>
    <submittedName>
        <fullName evidence="1">Uncharacterized protein</fullName>
    </submittedName>
</protein>
<keyword evidence="2" id="KW-1185">Reference proteome</keyword>
<organism evidence="1 2">
    <name type="scientific">Cirrhinus mrigala</name>
    <name type="common">Mrigala</name>
    <dbReference type="NCBI Taxonomy" id="683832"/>
    <lineage>
        <taxon>Eukaryota</taxon>
        <taxon>Metazoa</taxon>
        <taxon>Chordata</taxon>
        <taxon>Craniata</taxon>
        <taxon>Vertebrata</taxon>
        <taxon>Euteleostomi</taxon>
        <taxon>Actinopterygii</taxon>
        <taxon>Neopterygii</taxon>
        <taxon>Teleostei</taxon>
        <taxon>Ostariophysi</taxon>
        <taxon>Cypriniformes</taxon>
        <taxon>Cyprinidae</taxon>
        <taxon>Labeoninae</taxon>
        <taxon>Labeonini</taxon>
        <taxon>Cirrhinus</taxon>
    </lineage>
</organism>